<keyword evidence="1" id="KW-0285">Flavoprotein</keyword>
<dbReference type="SUPFAM" id="SSF51905">
    <property type="entry name" value="FAD/NAD(P)-binding domain"/>
    <property type="match status" value="1"/>
</dbReference>
<dbReference type="AlphaFoldDB" id="A0A0D1Z3H1"/>
<dbReference type="OrthoDB" id="1716816at2759"/>
<accession>A0A0D1Z3H1</accession>
<dbReference type="InterPro" id="IPR002938">
    <property type="entry name" value="FAD-bd"/>
</dbReference>
<evidence type="ECO:0000256" key="1">
    <source>
        <dbReference type="ARBA" id="ARBA00022630"/>
    </source>
</evidence>
<dbReference type="RefSeq" id="XP_016220013.1">
    <property type="nucleotide sequence ID" value="XM_016373102.1"/>
</dbReference>
<dbReference type="GO" id="GO:0016709">
    <property type="term" value="F:oxidoreductase activity, acting on paired donors, with incorporation or reduction of molecular oxygen, NAD(P)H as one donor, and incorporation of one atom of oxygen"/>
    <property type="evidence" value="ECO:0007669"/>
    <property type="project" value="UniProtKB-ARBA"/>
</dbReference>
<evidence type="ECO:0000256" key="2">
    <source>
        <dbReference type="ARBA" id="ARBA00022827"/>
    </source>
</evidence>
<dbReference type="Pfam" id="PF01494">
    <property type="entry name" value="FAD_binding_3"/>
    <property type="match status" value="1"/>
</dbReference>
<organism evidence="5 6">
    <name type="scientific">Exophiala mesophila</name>
    <name type="common">Black yeast-like fungus</name>
    <dbReference type="NCBI Taxonomy" id="212818"/>
    <lineage>
        <taxon>Eukaryota</taxon>
        <taxon>Fungi</taxon>
        <taxon>Dikarya</taxon>
        <taxon>Ascomycota</taxon>
        <taxon>Pezizomycotina</taxon>
        <taxon>Eurotiomycetes</taxon>
        <taxon>Chaetothyriomycetidae</taxon>
        <taxon>Chaetothyriales</taxon>
        <taxon>Herpotrichiellaceae</taxon>
        <taxon>Exophiala</taxon>
    </lineage>
</organism>
<dbReference type="STRING" id="212818.A0A0D1Z3H1"/>
<dbReference type="GeneID" id="27325967"/>
<dbReference type="PANTHER" id="PTHR43004">
    <property type="entry name" value="TRK SYSTEM POTASSIUM UPTAKE PROTEIN"/>
    <property type="match status" value="1"/>
</dbReference>
<keyword evidence="6" id="KW-1185">Reference proteome</keyword>
<dbReference type="VEuPathDB" id="FungiDB:PV10_08122"/>
<keyword evidence="3" id="KW-0560">Oxidoreductase</keyword>
<dbReference type="InterPro" id="IPR050641">
    <property type="entry name" value="RIFMO-like"/>
</dbReference>
<dbReference type="EMBL" id="KN847525">
    <property type="protein sequence ID" value="KIV88439.1"/>
    <property type="molecule type" value="Genomic_DNA"/>
</dbReference>
<sequence>MATTNGNVNRVGPDKVDVLIVGAGPAGLMMAEWTAKCGVKTRTVDKRGTKIFNDQADGLQCRTLEIFDSFKFGHRAWIDSNHMLEIYL</sequence>
<dbReference type="PANTHER" id="PTHR43004:SF20">
    <property type="entry name" value="2-MONOOXYGENASE, PUTATIVE (AFU_ORTHOLOGUE AFUA_1G13660)-RELATED"/>
    <property type="match status" value="1"/>
</dbReference>
<dbReference type="HOGENOM" id="CLU_2469085_0_0_1"/>
<dbReference type="OMA" id="WIDSNHM"/>
<feature type="domain" description="FAD-binding" evidence="4">
    <location>
        <begin position="15"/>
        <end position="70"/>
    </location>
</feature>
<name>A0A0D1Z3H1_EXOME</name>
<evidence type="ECO:0000313" key="5">
    <source>
        <dbReference type="EMBL" id="KIV88439.1"/>
    </source>
</evidence>
<evidence type="ECO:0000313" key="6">
    <source>
        <dbReference type="Proteomes" id="UP000054302"/>
    </source>
</evidence>
<keyword evidence="2" id="KW-0274">FAD</keyword>
<proteinExistence type="predicted"/>
<evidence type="ECO:0000259" key="4">
    <source>
        <dbReference type="Pfam" id="PF01494"/>
    </source>
</evidence>
<reference evidence="5 6" key="1">
    <citation type="submission" date="2015-01" db="EMBL/GenBank/DDBJ databases">
        <title>The Genome Sequence of Exophiala mesophila CBS40295.</title>
        <authorList>
            <consortium name="The Broad Institute Genomics Platform"/>
            <person name="Cuomo C."/>
            <person name="de Hoog S."/>
            <person name="Gorbushina A."/>
            <person name="Stielow B."/>
            <person name="Teixiera M."/>
            <person name="Abouelleil A."/>
            <person name="Chapman S.B."/>
            <person name="Priest M."/>
            <person name="Young S.K."/>
            <person name="Wortman J."/>
            <person name="Nusbaum C."/>
            <person name="Birren B."/>
        </authorList>
    </citation>
    <scope>NUCLEOTIDE SEQUENCE [LARGE SCALE GENOMIC DNA]</scope>
    <source>
        <strain evidence="5 6">CBS 40295</strain>
    </source>
</reference>
<evidence type="ECO:0000256" key="3">
    <source>
        <dbReference type="ARBA" id="ARBA00023002"/>
    </source>
</evidence>
<dbReference type="Gene3D" id="3.50.50.60">
    <property type="entry name" value="FAD/NAD(P)-binding domain"/>
    <property type="match status" value="1"/>
</dbReference>
<dbReference type="InterPro" id="IPR036188">
    <property type="entry name" value="FAD/NAD-bd_sf"/>
</dbReference>
<dbReference type="GO" id="GO:0071949">
    <property type="term" value="F:FAD binding"/>
    <property type="evidence" value="ECO:0007669"/>
    <property type="project" value="InterPro"/>
</dbReference>
<protein>
    <recommendedName>
        <fullName evidence="4">FAD-binding domain-containing protein</fullName>
    </recommendedName>
</protein>
<dbReference type="Proteomes" id="UP000054302">
    <property type="component" value="Unassembled WGS sequence"/>
</dbReference>
<gene>
    <name evidence="5" type="ORF">PV10_08122</name>
</gene>